<protein>
    <submittedName>
        <fullName evidence="3">Uncharacterized protein</fullName>
    </submittedName>
</protein>
<evidence type="ECO:0000256" key="2">
    <source>
        <dbReference type="SAM" id="Phobius"/>
    </source>
</evidence>
<sequence>MNQAKGNTPPSNERVIKNTKAFAEEKEMRNRKLAPGPPVGAKEISNSPGKNIRVPIAPVAQGEDVPIAQGEAVTIAQGQAVPIARSNTTITKWFRGLPPKWKIVIVTLATLGIYYFFAKLFRSSSTSRNPPAVGSGSLGGGPSVSSSVSHCSMISVNGDVSCSPPGCSVNCPGMAQSTASQSSISCLKSTVGSTTTCEPARCTSGCPGYEISPGDNIAQLREQYGIQENSASNNIAQLRAQYGMQENSASNKKILCRDAASAYYCSVIEQCGRGSCIPPNRLRCDDKPDGSTYDCLKGQKCGKGRCIPIGKKLCDTGSQSRFCNGLNACCQGTLPTNSEVSCFLGSSCPAGTVQVMEYQHLDYQYYGEVVPA</sequence>
<accession>A0A6C0IYP2</accession>
<name>A0A6C0IYP2_9ZZZZ</name>
<dbReference type="EMBL" id="MN740288">
    <property type="protein sequence ID" value="QHT98162.1"/>
    <property type="molecule type" value="Genomic_DNA"/>
</dbReference>
<dbReference type="AlphaFoldDB" id="A0A6C0IYP2"/>
<proteinExistence type="predicted"/>
<organism evidence="3">
    <name type="scientific">viral metagenome</name>
    <dbReference type="NCBI Taxonomy" id="1070528"/>
    <lineage>
        <taxon>unclassified sequences</taxon>
        <taxon>metagenomes</taxon>
        <taxon>organismal metagenomes</taxon>
    </lineage>
</organism>
<evidence type="ECO:0000313" key="3">
    <source>
        <dbReference type="EMBL" id="QHT98162.1"/>
    </source>
</evidence>
<feature type="region of interest" description="Disordered" evidence="1">
    <location>
        <begin position="25"/>
        <end position="51"/>
    </location>
</feature>
<keyword evidence="2" id="KW-0812">Transmembrane</keyword>
<keyword evidence="2" id="KW-0472">Membrane</keyword>
<feature type="transmembrane region" description="Helical" evidence="2">
    <location>
        <begin position="101"/>
        <end position="118"/>
    </location>
</feature>
<keyword evidence="2" id="KW-1133">Transmembrane helix</keyword>
<reference evidence="3" key="1">
    <citation type="journal article" date="2020" name="Nature">
        <title>Giant virus diversity and host interactions through global metagenomics.</title>
        <authorList>
            <person name="Schulz F."/>
            <person name="Roux S."/>
            <person name="Paez-Espino D."/>
            <person name="Jungbluth S."/>
            <person name="Walsh D.A."/>
            <person name="Denef V.J."/>
            <person name="McMahon K.D."/>
            <person name="Konstantinidis K.T."/>
            <person name="Eloe-Fadrosh E.A."/>
            <person name="Kyrpides N.C."/>
            <person name="Woyke T."/>
        </authorList>
    </citation>
    <scope>NUCLEOTIDE SEQUENCE</scope>
    <source>
        <strain evidence="3">GVMAG-M-3300025626-8</strain>
    </source>
</reference>
<evidence type="ECO:0000256" key="1">
    <source>
        <dbReference type="SAM" id="MobiDB-lite"/>
    </source>
</evidence>